<evidence type="ECO:0000259" key="2">
    <source>
        <dbReference type="Pfam" id="PF18962"/>
    </source>
</evidence>
<dbReference type="Pfam" id="PF18962">
    <property type="entry name" value="Por_Secre_tail"/>
    <property type="match status" value="1"/>
</dbReference>
<sequence length="368" mass="40705">MWFAGLGSDYWETRAYEPLNSFIPTFSALAHKSPNQSWSTKLNYNLICEGDTPFDSFYGEENNTQHTSFNANSVNWLFEELAGNPQEPHFPIDSNALTVNKTIVCNGESAQVSINSICKVPGNVSFWSTSSNLNISNTNVNSVTVNSSADARSQGWVRAHFNNGQSVDKEIWVGKPAKPSYLNGTANPPYGDIISYISAPTGGATSYKWYLPGNFGVSPSNTNNPTKWWITQGQTEEIVYTLVGPDDGLVVVKGENRCGRGDYKNLAVTVNNDGSGGGVLILTKGMNQEEVRVFPNPSKNNVTVTLNDDSNKISEIVIFDFKMNEVKREAYNNLKNKSKIEISRFSSGMYTIMIYTEKGIFTEKLIKE</sequence>
<accession>A0A5C7BFB9</accession>
<dbReference type="Proteomes" id="UP000321938">
    <property type="component" value="Unassembled WGS sequence"/>
</dbReference>
<dbReference type="EMBL" id="VOSB01000009">
    <property type="protein sequence ID" value="TXE18085.1"/>
    <property type="molecule type" value="Genomic_DNA"/>
</dbReference>
<organism evidence="4 5">
    <name type="scientific">Psychroserpens burtonensis</name>
    <dbReference type="NCBI Taxonomy" id="49278"/>
    <lineage>
        <taxon>Bacteria</taxon>
        <taxon>Pseudomonadati</taxon>
        <taxon>Bacteroidota</taxon>
        <taxon>Flavobacteriia</taxon>
        <taxon>Flavobacteriales</taxon>
        <taxon>Flavobacteriaceae</taxon>
        <taxon>Psychroserpens</taxon>
    </lineage>
</organism>
<evidence type="ECO:0000259" key="3">
    <source>
        <dbReference type="Pfam" id="PF19408"/>
    </source>
</evidence>
<protein>
    <submittedName>
        <fullName evidence="4">T9SS type A sorting domain-containing protein</fullName>
    </submittedName>
</protein>
<evidence type="ECO:0000313" key="4">
    <source>
        <dbReference type="EMBL" id="TXE18085.1"/>
    </source>
</evidence>
<dbReference type="Pfam" id="PF19408">
    <property type="entry name" value="PKD_6"/>
    <property type="match status" value="1"/>
</dbReference>
<dbReference type="AlphaFoldDB" id="A0A5C7BFB9"/>
<proteinExistence type="predicted"/>
<gene>
    <name evidence="4" type="ORF">ES692_07515</name>
</gene>
<dbReference type="InterPro" id="IPR026444">
    <property type="entry name" value="Secre_tail"/>
</dbReference>
<comment type="caution">
    <text evidence="4">The sequence shown here is derived from an EMBL/GenBank/DDBJ whole genome shotgun (WGS) entry which is preliminary data.</text>
</comment>
<feature type="domain" description="Secretion system C-terminal sorting" evidence="2">
    <location>
        <begin position="293"/>
        <end position="366"/>
    </location>
</feature>
<reference evidence="4 5" key="1">
    <citation type="submission" date="2019-08" db="EMBL/GenBank/DDBJ databases">
        <title>Genome of Psychroserpens burtonensis ACAM 167.</title>
        <authorList>
            <person name="Bowman J.P."/>
        </authorList>
    </citation>
    <scope>NUCLEOTIDE SEQUENCE [LARGE SCALE GENOMIC DNA]</scope>
    <source>
        <strain evidence="4 5">ACAM 167</strain>
    </source>
</reference>
<dbReference type="STRING" id="1123037.GCA_000425305_01709"/>
<dbReference type="OrthoDB" id="4535652at2"/>
<dbReference type="RefSeq" id="WP_147231510.1">
    <property type="nucleotide sequence ID" value="NZ_VOSB01000009.1"/>
</dbReference>
<name>A0A5C7BFB9_9FLAO</name>
<keyword evidence="5" id="KW-1185">Reference proteome</keyword>
<evidence type="ECO:0000313" key="5">
    <source>
        <dbReference type="Proteomes" id="UP000321938"/>
    </source>
</evidence>
<dbReference type="InterPro" id="IPR045829">
    <property type="entry name" value="PKD_6"/>
</dbReference>
<dbReference type="NCBIfam" id="TIGR04183">
    <property type="entry name" value="Por_Secre_tail"/>
    <property type="match status" value="1"/>
</dbReference>
<evidence type="ECO:0000256" key="1">
    <source>
        <dbReference type="ARBA" id="ARBA00022729"/>
    </source>
</evidence>
<keyword evidence="1" id="KW-0732">Signal</keyword>
<feature type="domain" description="PKD-like" evidence="3">
    <location>
        <begin position="183"/>
        <end position="268"/>
    </location>
</feature>